<accession>E7AAT7</accession>
<reference evidence="1 2" key="1">
    <citation type="journal article" date="2011" name="Genome Biol. Evol.">
        <title>Comparative whole genome sequence analysis of the carcinogenic bacterial model pathogen Helicobacter felis.</title>
        <authorList>
            <person name="Arnold I.C."/>
            <person name="Zigova Z."/>
            <person name="Holden M."/>
            <person name="Lawley T.D."/>
            <person name="Rad R."/>
            <person name="Dougan G."/>
            <person name="Falkow S."/>
            <person name="Bentley S.D."/>
            <person name="Muller A."/>
        </authorList>
    </citation>
    <scope>NUCLEOTIDE SEQUENCE [LARGE SCALE GENOMIC DNA]</scope>
    <source>
        <strain evidence="2">ATCC 49179 / CCUG 28539 / NCTC 12436 / CS1</strain>
    </source>
</reference>
<dbReference type="EMBL" id="FQ670179">
    <property type="protein sequence ID" value="CBY82758.1"/>
    <property type="molecule type" value="Genomic_DNA"/>
</dbReference>
<dbReference type="AlphaFoldDB" id="E7AAT7"/>
<evidence type="ECO:0000313" key="2">
    <source>
        <dbReference type="Proteomes" id="UP000007934"/>
    </source>
</evidence>
<name>E7AAT7_HELFC</name>
<sequence length="130" mass="15112">MKDYLQAKHQLLNATDLESAKVSLRGLIQKHRMTLEKEKHELAQSLYEGICHQPHPTHQALLFYLLASPIFKADENTIWDQWDHQFKLDLSALAQLLGKDTHGICLDAEQEIHRFSKWVCLENAMHQNDV</sequence>
<dbReference type="HOGENOM" id="CLU_1935132_0_0_7"/>
<dbReference type="Proteomes" id="UP000007934">
    <property type="component" value="Chromosome"/>
</dbReference>
<dbReference type="GeneID" id="36133836"/>
<protein>
    <submittedName>
        <fullName evidence="1">Uncharacterized protein</fullName>
    </submittedName>
</protein>
<keyword evidence="2" id="KW-1185">Reference proteome</keyword>
<dbReference type="RefSeq" id="WP_013469127.1">
    <property type="nucleotide sequence ID" value="NC_014810.2"/>
</dbReference>
<evidence type="ECO:0000313" key="1">
    <source>
        <dbReference type="EMBL" id="CBY82758.1"/>
    </source>
</evidence>
<gene>
    <name evidence="1" type="ordered locus">Hfelis_06740</name>
</gene>
<dbReference type="OrthoDB" id="5329435at2"/>
<proteinExistence type="predicted"/>
<dbReference type="KEGG" id="hfe:HFELIS_06740"/>
<organism evidence="1 2">
    <name type="scientific">Helicobacter felis (strain ATCC 49179 / CCUG 28539 / NCTC 12436 / CS1)</name>
    <dbReference type="NCBI Taxonomy" id="936155"/>
    <lineage>
        <taxon>Bacteria</taxon>
        <taxon>Pseudomonadati</taxon>
        <taxon>Campylobacterota</taxon>
        <taxon>Epsilonproteobacteria</taxon>
        <taxon>Campylobacterales</taxon>
        <taxon>Helicobacteraceae</taxon>
        <taxon>Helicobacter</taxon>
    </lineage>
</organism>